<dbReference type="EMBL" id="CP047593">
    <property type="protein sequence ID" value="QHI70814.1"/>
    <property type="molecule type" value="Genomic_DNA"/>
</dbReference>
<dbReference type="PANTHER" id="PTHR32063">
    <property type="match status" value="1"/>
</dbReference>
<dbReference type="SUPFAM" id="SSF82866">
    <property type="entry name" value="Multidrug efflux transporter AcrB transmembrane domain"/>
    <property type="match status" value="2"/>
</dbReference>
<evidence type="ECO:0000256" key="5">
    <source>
        <dbReference type="ARBA" id="ARBA00022692"/>
    </source>
</evidence>
<evidence type="ECO:0000256" key="8">
    <source>
        <dbReference type="SAM" id="Phobius"/>
    </source>
</evidence>
<evidence type="ECO:0000256" key="4">
    <source>
        <dbReference type="ARBA" id="ARBA00022475"/>
    </source>
</evidence>
<keyword evidence="6 8" id="KW-1133">Transmembrane helix</keyword>
<dbReference type="Gene3D" id="3.30.2090.10">
    <property type="entry name" value="Multidrug efflux transporter AcrB TolC docking domain, DN and DC subdomains"/>
    <property type="match status" value="2"/>
</dbReference>
<keyword evidence="3" id="KW-0813">Transport</keyword>
<keyword evidence="10" id="KW-1185">Reference proteome</keyword>
<dbReference type="NCBIfam" id="TIGR00914">
    <property type="entry name" value="2A0601"/>
    <property type="match status" value="1"/>
</dbReference>
<dbReference type="PANTHER" id="PTHR32063:SF24">
    <property type="entry name" value="CATION EFFLUX SYSTEM (ACRB_ACRD_ACRF FAMILY)"/>
    <property type="match status" value="1"/>
</dbReference>
<evidence type="ECO:0000256" key="1">
    <source>
        <dbReference type="ARBA" id="ARBA00004651"/>
    </source>
</evidence>
<dbReference type="SUPFAM" id="SSF82693">
    <property type="entry name" value="Multidrug efflux transporter AcrB pore domain, PN1, PN2, PC1 and PC2 subdomains"/>
    <property type="match status" value="2"/>
</dbReference>
<feature type="transmembrane region" description="Helical" evidence="8">
    <location>
        <begin position="865"/>
        <end position="882"/>
    </location>
</feature>
<keyword evidence="5 8" id="KW-0812">Transmembrane</keyword>
<keyword evidence="7 8" id="KW-0472">Membrane</keyword>
<proteinExistence type="inferred from homology"/>
<dbReference type="Gene3D" id="3.30.70.1320">
    <property type="entry name" value="Multidrug efflux transporter AcrB pore domain like"/>
    <property type="match status" value="1"/>
</dbReference>
<feature type="transmembrane region" description="Helical" evidence="8">
    <location>
        <begin position="476"/>
        <end position="503"/>
    </location>
</feature>
<reference evidence="9 10" key="1">
    <citation type="submission" date="2020-01" db="EMBL/GenBank/DDBJ databases">
        <title>Ponticoccus aerotolerans gen. nov., sp. nov., an anaerobic bacterium and proposal of Ponticoccusceae fam. nov., Ponticoccusles ord. nov. and Ponticoccuse classis nov. in the phylum Kiritimatiellaeota.</title>
        <authorList>
            <person name="Zhou L.Y."/>
            <person name="Du Z.J."/>
        </authorList>
    </citation>
    <scope>NUCLEOTIDE SEQUENCE [LARGE SCALE GENOMIC DNA]</scope>
    <source>
        <strain evidence="9 10">S-5007</strain>
    </source>
</reference>
<evidence type="ECO:0000256" key="6">
    <source>
        <dbReference type="ARBA" id="ARBA00022989"/>
    </source>
</evidence>
<evidence type="ECO:0000313" key="10">
    <source>
        <dbReference type="Proteomes" id="UP000464954"/>
    </source>
</evidence>
<comment type="subcellular location">
    <subcellularLocation>
        <location evidence="1">Cell membrane</location>
        <topology evidence="1">Multi-pass membrane protein</topology>
    </subcellularLocation>
</comment>
<comment type="similarity">
    <text evidence="2">Belongs to the resistance-nodulation-cell division (RND) (TC 2.A.6) family.</text>
</comment>
<evidence type="ECO:0000256" key="2">
    <source>
        <dbReference type="ARBA" id="ARBA00010942"/>
    </source>
</evidence>
<feature type="transmembrane region" description="Helical" evidence="8">
    <location>
        <begin position="395"/>
        <end position="416"/>
    </location>
</feature>
<feature type="transmembrane region" description="Helical" evidence="8">
    <location>
        <begin position="524"/>
        <end position="550"/>
    </location>
</feature>
<sequence length="1024" mass="111535">MIEKVIHSVLKNRGLVLVALLGVIGLGVVEYRQLDVEAFPDISPIMVPVFAEADGMAPEEVEQLVAYPIETAMNGLPNVTLVKSTSAFGMAVVYVYFTDDTDIYFARQLVSERLTAALADLPDLREPPALGPISTGLGQIFLYYLELDEGADTGGLDKLTYLRDLNDWVVKRQLQTVQGVTDILSAGGHVLQYQIQIDPFLLHQYNLALEDVVTAVQANNRNVGGQYLQMNSEEHLVRGVGLLRDLDDIRGITLKTFKGTPVAIRDVATVEYGPELRRGLVMAGEGHEVVSGLVMKLFGANSSKVIEDLYKKVEQVQAGLPDGVRLVPYYEQADLVENATRTVKTALLQGMVLVLLVLFAFLGCFRAAMIVSLAMPFCALIAVIGMNHYGVSANLMSLGGIAIALGMLVDGSIVVTENIHRFLGLKHGTKADRCRLIYEATKEVGRPILFAILIVITVFIPILSLEAVEGKMFKPLAYTVMLALGGSIVFALVVAPVLASFLINEKPYKESAFLRAIKAGYRAALSAALRAKAVVFAAVVVLTVLAAVGLRSIGTEFIPVLNEGAISIDVSMAPSIALDEAEESVQRLTDEIMQMEGLGEVVAMIGRPEAGSHPHPVNFAMIHVVLGEDVRKAELLDELRDRLDDYPGLQVNFSQPIQHMFDEMLSGTRAQLAIKIYGEDLDQIRESAESMRAVLEDVDGLVDLSVEQSFGQPQVKVVLDREACAGYGIPGEAVLEQIETAVGGAVIDTLYKNTRRYGIHLRYAPEFRSTPDALAQLFIRSADGALVSLDQLATIESVDGPLQISRENNQRRWVVQGNIQGRALSKVLADIQSAVDEKVELPAGIFVEYGGQFEQQRSAMQRLRVIVPVVIASIFILLWIAYHCVRYAAMILLNVPLALIGGVFGLWVTGQYLSVPASIGFIALFGIAMQDAMVLVSDFNDLRREGQSVRDAVINGSLIRFRPVIMTTLTTLLGLLPLLVSHGAGAEVQRPLAAVVVFGLLTSTFLTLFVLPAVYEWVERRRSA</sequence>
<feature type="transmembrane region" description="Helical" evidence="8">
    <location>
        <begin position="889"/>
        <end position="909"/>
    </location>
</feature>
<feature type="transmembrane region" description="Helical" evidence="8">
    <location>
        <begin position="992"/>
        <end position="1015"/>
    </location>
</feature>
<feature type="transmembrane region" description="Helical" evidence="8">
    <location>
        <begin position="444"/>
        <end position="464"/>
    </location>
</feature>
<dbReference type="InterPro" id="IPR027463">
    <property type="entry name" value="AcrB_DN_DC_subdom"/>
</dbReference>
<protein>
    <submittedName>
        <fullName evidence="9">CusA/CzcA family heavy metal efflux RND transporter</fullName>
    </submittedName>
</protein>
<feature type="transmembrane region" description="Helical" evidence="8">
    <location>
        <begin position="346"/>
        <end position="365"/>
    </location>
</feature>
<dbReference type="Gene3D" id="1.20.1640.10">
    <property type="entry name" value="Multidrug efflux transporter AcrB transmembrane domain"/>
    <property type="match status" value="2"/>
</dbReference>
<evidence type="ECO:0000256" key="3">
    <source>
        <dbReference type="ARBA" id="ARBA00022448"/>
    </source>
</evidence>
<accession>A0A6P1ME24</accession>
<dbReference type="Gene3D" id="3.30.70.1440">
    <property type="entry name" value="Multidrug efflux transporter AcrB pore domain"/>
    <property type="match status" value="1"/>
</dbReference>
<keyword evidence="4" id="KW-1003">Cell membrane</keyword>
<dbReference type="Gene3D" id="3.30.70.1430">
    <property type="entry name" value="Multidrug efflux transporter AcrB pore domain"/>
    <property type="match status" value="2"/>
</dbReference>
<dbReference type="SUPFAM" id="SSF82714">
    <property type="entry name" value="Multidrug efflux transporter AcrB TolC docking domain, DN and DC subdomains"/>
    <property type="match status" value="2"/>
</dbReference>
<dbReference type="AlphaFoldDB" id="A0A6P1ME24"/>
<feature type="transmembrane region" description="Helical" evidence="8">
    <location>
        <begin position="12"/>
        <end position="29"/>
    </location>
</feature>
<gene>
    <name evidence="9" type="ORF">GT409_15650</name>
</gene>
<dbReference type="Proteomes" id="UP000464954">
    <property type="component" value="Chromosome"/>
</dbReference>
<dbReference type="InterPro" id="IPR001036">
    <property type="entry name" value="Acrflvin-R"/>
</dbReference>
<name>A0A6P1ME24_9BACT</name>
<dbReference type="GO" id="GO:0005886">
    <property type="term" value="C:plasma membrane"/>
    <property type="evidence" value="ECO:0007669"/>
    <property type="project" value="UniProtKB-SubCell"/>
</dbReference>
<dbReference type="RefSeq" id="WP_160629986.1">
    <property type="nucleotide sequence ID" value="NZ_CP047593.1"/>
</dbReference>
<feature type="transmembrane region" description="Helical" evidence="8">
    <location>
        <begin position="915"/>
        <end position="937"/>
    </location>
</feature>
<dbReference type="KEGG" id="taer:GT409_15650"/>
<evidence type="ECO:0000313" key="9">
    <source>
        <dbReference type="EMBL" id="QHI70814.1"/>
    </source>
</evidence>
<feature type="transmembrane region" description="Helical" evidence="8">
    <location>
        <begin position="370"/>
        <end position="389"/>
    </location>
</feature>
<dbReference type="GO" id="GO:0042910">
    <property type="term" value="F:xenobiotic transmembrane transporter activity"/>
    <property type="evidence" value="ECO:0007669"/>
    <property type="project" value="TreeGrafter"/>
</dbReference>
<dbReference type="PRINTS" id="PR00702">
    <property type="entry name" value="ACRIFLAVINRP"/>
</dbReference>
<feature type="transmembrane region" description="Helical" evidence="8">
    <location>
        <begin position="958"/>
        <end position="980"/>
    </location>
</feature>
<dbReference type="GO" id="GO:0008324">
    <property type="term" value="F:monoatomic cation transmembrane transporter activity"/>
    <property type="evidence" value="ECO:0007669"/>
    <property type="project" value="InterPro"/>
</dbReference>
<dbReference type="InterPro" id="IPR004763">
    <property type="entry name" value="CusA-like"/>
</dbReference>
<dbReference type="Pfam" id="PF00873">
    <property type="entry name" value="ACR_tran"/>
    <property type="match status" value="1"/>
</dbReference>
<evidence type="ECO:0000256" key="7">
    <source>
        <dbReference type="ARBA" id="ARBA00023136"/>
    </source>
</evidence>
<organism evidence="9 10">
    <name type="scientific">Tichowtungia aerotolerans</name>
    <dbReference type="NCBI Taxonomy" id="2697043"/>
    <lineage>
        <taxon>Bacteria</taxon>
        <taxon>Pseudomonadati</taxon>
        <taxon>Kiritimatiellota</taxon>
        <taxon>Tichowtungiia</taxon>
        <taxon>Tichowtungiales</taxon>
        <taxon>Tichowtungiaceae</taxon>
        <taxon>Tichowtungia</taxon>
    </lineage>
</organism>